<dbReference type="Proteomes" id="UP001165090">
    <property type="component" value="Unassembled WGS sequence"/>
</dbReference>
<keyword evidence="3" id="KW-0223">Dioxygenase</keyword>
<sequence>QNGAGVGVGGGKFDPDDVSGDVINNVNAGYGGSGVHAGTASSKSAATSVPSSGSLDPVVDLPPIAKPPETTPAVSSSFGMDPHVPSVPSVPSERVVSSAAGSVSRVSPIPPPGRFPRGLLPVGVVTYTQLFGRDELGRIEAQVDATDVMARRGLLPPGCYHHSTGVRSAGDADTAEGSVALKRTKMFFGARYLWTREQMSQADARIAGGVRVDVPPPLRWMRHQVEEPLVGCGVIPRGFVDSIALNLYHDGSEGIQSHYDDAARFRRPIYSLRLFSDSRLSFGGHLFGNTNNDFFVPMPRGCVTVMEDDSYAANGIKHCVRPADMAGKSAALILRGIRPEAMRRARELLLTET</sequence>
<feature type="compositionally biased region" description="Gly residues" evidence="6">
    <location>
        <begin position="1"/>
        <end position="12"/>
    </location>
</feature>
<evidence type="ECO:0000256" key="6">
    <source>
        <dbReference type="SAM" id="MobiDB-lite"/>
    </source>
</evidence>
<evidence type="ECO:0000256" key="5">
    <source>
        <dbReference type="ARBA" id="ARBA00023004"/>
    </source>
</evidence>
<dbReference type="SUPFAM" id="SSF51197">
    <property type="entry name" value="Clavaminate synthase-like"/>
    <property type="match status" value="1"/>
</dbReference>
<evidence type="ECO:0000256" key="3">
    <source>
        <dbReference type="ARBA" id="ARBA00022964"/>
    </source>
</evidence>
<protein>
    <recommendedName>
        <fullName evidence="9">Fe2OG dioxygenase domain-containing protein</fullName>
    </recommendedName>
</protein>
<reference evidence="7 8" key="1">
    <citation type="journal article" date="2023" name="IScience">
        <title>Expanded male sex-determining region conserved during the evolution of homothallism in the green alga Volvox.</title>
        <authorList>
            <person name="Yamamoto K."/>
            <person name="Matsuzaki R."/>
            <person name="Mahakham W."/>
            <person name="Heman W."/>
            <person name="Sekimoto H."/>
            <person name="Kawachi M."/>
            <person name="Minakuchi Y."/>
            <person name="Toyoda A."/>
            <person name="Nozaki H."/>
        </authorList>
    </citation>
    <scope>NUCLEOTIDE SEQUENCE [LARGE SCALE GENOMIC DNA]</scope>
    <source>
        <strain evidence="7 8">NIES-4468</strain>
    </source>
</reference>
<proteinExistence type="inferred from homology"/>
<keyword evidence="5" id="KW-0408">Iron</keyword>
<keyword evidence="8" id="KW-1185">Reference proteome</keyword>
<dbReference type="Gene3D" id="2.60.120.590">
    <property type="entry name" value="Alpha-ketoglutarate-dependent dioxygenase AlkB-like"/>
    <property type="match status" value="1"/>
</dbReference>
<evidence type="ECO:0000313" key="7">
    <source>
        <dbReference type="EMBL" id="GLI69492.1"/>
    </source>
</evidence>
<evidence type="ECO:0008006" key="9">
    <source>
        <dbReference type="Google" id="ProtNLM"/>
    </source>
</evidence>
<comment type="caution">
    <text evidence="7">The sequence shown here is derived from an EMBL/GenBank/DDBJ whole genome shotgun (WGS) entry which is preliminary data.</text>
</comment>
<evidence type="ECO:0000256" key="2">
    <source>
        <dbReference type="ARBA" id="ARBA00022723"/>
    </source>
</evidence>
<comment type="similarity">
    <text evidence="1">Belongs to the alkB family.</text>
</comment>
<feature type="non-terminal residue" evidence="7">
    <location>
        <position position="1"/>
    </location>
</feature>
<gene>
    <name evidence="7" type="ORF">VaNZ11_014126</name>
</gene>
<dbReference type="InterPro" id="IPR032860">
    <property type="entry name" value="ALKBH5"/>
</dbReference>
<dbReference type="PANTHER" id="PTHR32074:SF2">
    <property type="entry name" value="RNA DEMETHYLASE ALKBH5"/>
    <property type="match status" value="1"/>
</dbReference>
<feature type="region of interest" description="Disordered" evidence="6">
    <location>
        <begin position="1"/>
        <end position="91"/>
    </location>
</feature>
<evidence type="ECO:0000256" key="1">
    <source>
        <dbReference type="ARBA" id="ARBA00007879"/>
    </source>
</evidence>
<name>A0ABQ5SHR9_9CHLO</name>
<dbReference type="InterPro" id="IPR037151">
    <property type="entry name" value="AlkB-like_sf"/>
</dbReference>
<dbReference type="PANTHER" id="PTHR32074">
    <property type="entry name" value="RNA DEMETHYLASE ALKBH5"/>
    <property type="match status" value="1"/>
</dbReference>
<evidence type="ECO:0000256" key="4">
    <source>
        <dbReference type="ARBA" id="ARBA00023002"/>
    </source>
</evidence>
<accession>A0ABQ5SHR9</accession>
<keyword evidence="4" id="KW-0560">Oxidoreductase</keyword>
<evidence type="ECO:0000313" key="8">
    <source>
        <dbReference type="Proteomes" id="UP001165090"/>
    </source>
</evidence>
<organism evidence="7 8">
    <name type="scientific">Volvox africanus</name>
    <dbReference type="NCBI Taxonomy" id="51714"/>
    <lineage>
        <taxon>Eukaryota</taxon>
        <taxon>Viridiplantae</taxon>
        <taxon>Chlorophyta</taxon>
        <taxon>core chlorophytes</taxon>
        <taxon>Chlorophyceae</taxon>
        <taxon>CS clade</taxon>
        <taxon>Chlamydomonadales</taxon>
        <taxon>Volvocaceae</taxon>
        <taxon>Volvox</taxon>
    </lineage>
</organism>
<feature type="compositionally biased region" description="Low complexity" evidence="6">
    <location>
        <begin position="82"/>
        <end position="91"/>
    </location>
</feature>
<feature type="compositionally biased region" description="Low complexity" evidence="6">
    <location>
        <begin position="37"/>
        <end position="54"/>
    </location>
</feature>
<feature type="non-terminal residue" evidence="7">
    <location>
        <position position="353"/>
    </location>
</feature>
<keyword evidence="2" id="KW-0479">Metal-binding</keyword>
<dbReference type="EMBL" id="BSDZ01000086">
    <property type="protein sequence ID" value="GLI69492.1"/>
    <property type="molecule type" value="Genomic_DNA"/>
</dbReference>